<feature type="transmembrane region" description="Helical" evidence="1">
    <location>
        <begin position="6"/>
        <end position="27"/>
    </location>
</feature>
<dbReference type="EMBL" id="MFDB01000022">
    <property type="protein sequence ID" value="OGE32714.1"/>
    <property type="molecule type" value="Genomic_DNA"/>
</dbReference>
<accession>A0A1F5JVN8</accession>
<proteinExistence type="predicted"/>
<dbReference type="Proteomes" id="UP000177258">
    <property type="component" value="Unassembled WGS sequence"/>
</dbReference>
<reference evidence="2 3" key="1">
    <citation type="journal article" date="2016" name="Nat. Commun.">
        <title>Thousands of microbial genomes shed light on interconnected biogeochemical processes in an aquifer system.</title>
        <authorList>
            <person name="Anantharaman K."/>
            <person name="Brown C.T."/>
            <person name="Hug L.A."/>
            <person name="Sharon I."/>
            <person name="Castelle C.J."/>
            <person name="Probst A.J."/>
            <person name="Thomas B.C."/>
            <person name="Singh A."/>
            <person name="Wilkins M.J."/>
            <person name="Karaoz U."/>
            <person name="Brodie E.L."/>
            <person name="Williams K.H."/>
            <person name="Hubbard S.S."/>
            <person name="Banfield J.F."/>
        </authorList>
    </citation>
    <scope>NUCLEOTIDE SEQUENCE [LARGE SCALE GENOMIC DNA]</scope>
</reference>
<keyword evidence="1" id="KW-0472">Membrane</keyword>
<evidence type="ECO:0000313" key="3">
    <source>
        <dbReference type="Proteomes" id="UP000177258"/>
    </source>
</evidence>
<evidence type="ECO:0000313" key="2">
    <source>
        <dbReference type="EMBL" id="OGE32714.1"/>
    </source>
</evidence>
<name>A0A1F5JVN8_9BACT</name>
<dbReference type="AlphaFoldDB" id="A0A1F5JVN8"/>
<evidence type="ECO:0000256" key="1">
    <source>
        <dbReference type="SAM" id="Phobius"/>
    </source>
</evidence>
<protein>
    <submittedName>
        <fullName evidence="2">Uncharacterized protein</fullName>
    </submittedName>
</protein>
<sequence length="151" mass="16902">MTNDVATTFAAWFGALGTFGLTVFEIYKYSKDKPNLKIICDFNREIVNEYLDGRTEVDKVQGTIWSITLANIGSKPVILTSVGVENHEGQDAIIGKDSIGNKVKKQKIEPGDSLNLIISEKLLSSKNLKTVVVTSAVGKRYRKRVYFWQKK</sequence>
<comment type="caution">
    <text evidence="2">The sequence shown here is derived from an EMBL/GenBank/DDBJ whole genome shotgun (WGS) entry which is preliminary data.</text>
</comment>
<keyword evidence="1" id="KW-1133">Transmembrane helix</keyword>
<organism evidence="2 3">
    <name type="scientific">Candidatus Daviesbacteria bacterium RIFCSPHIGHO2_02_FULL_41_10</name>
    <dbReference type="NCBI Taxonomy" id="1797774"/>
    <lineage>
        <taxon>Bacteria</taxon>
        <taxon>Candidatus Daviesiibacteriota</taxon>
    </lineage>
</organism>
<gene>
    <name evidence="2" type="ORF">A3D83_04070</name>
</gene>
<keyword evidence="1" id="KW-0812">Transmembrane</keyword>